<dbReference type="Gene3D" id="3.40.50.1110">
    <property type="entry name" value="SGNH hydrolase"/>
    <property type="match status" value="1"/>
</dbReference>
<protein>
    <submittedName>
        <fullName evidence="3">Lysophospholipase L1-like esterase</fullName>
    </submittedName>
</protein>
<sequence>MRQVFFLLRMRFLLVLCLFLGFGCTQDDAERAVPSPGPSSELPGAGNTYLALGDSYTIGEGVAEADRWTTQLSRLAGLAPPVSIARTGWTTTDLQRALAEADQQKTYDLVSLLIGVNNQFRQLPQAAYRTEFRQLLGTATRFAGHRPGRVFVLSIPDWGRTPFGQMYDQAQISREIDQFNAVARDECQQAGVVFVDITSATRAAAGDATQFAPDGLHYSGRQMQQWAQLALPVVRTALK</sequence>
<dbReference type="AlphaFoldDB" id="A0A2M9BAI8"/>
<name>A0A2M9BAI8_9BACT</name>
<dbReference type="PROSITE" id="PS51257">
    <property type="entry name" value="PROKAR_LIPOPROTEIN"/>
    <property type="match status" value="1"/>
</dbReference>
<feature type="signal peptide" evidence="1">
    <location>
        <begin position="1"/>
        <end position="29"/>
    </location>
</feature>
<organism evidence="3 4">
    <name type="scientific">Hymenobacter chitinivorans DSM 11115</name>
    <dbReference type="NCBI Taxonomy" id="1121954"/>
    <lineage>
        <taxon>Bacteria</taxon>
        <taxon>Pseudomonadati</taxon>
        <taxon>Bacteroidota</taxon>
        <taxon>Cytophagia</taxon>
        <taxon>Cytophagales</taxon>
        <taxon>Hymenobacteraceae</taxon>
        <taxon>Hymenobacter</taxon>
    </lineage>
</organism>
<comment type="caution">
    <text evidence="3">The sequence shown here is derived from an EMBL/GenBank/DDBJ whole genome shotgun (WGS) entry which is preliminary data.</text>
</comment>
<evidence type="ECO:0000313" key="4">
    <source>
        <dbReference type="Proteomes" id="UP000228535"/>
    </source>
</evidence>
<feature type="chain" id="PRO_5015006448" evidence="1">
    <location>
        <begin position="30"/>
        <end position="239"/>
    </location>
</feature>
<dbReference type="InterPro" id="IPR013830">
    <property type="entry name" value="SGNH_hydro"/>
</dbReference>
<accession>A0A2M9BAI8</accession>
<dbReference type="Proteomes" id="UP000228535">
    <property type="component" value="Unassembled WGS sequence"/>
</dbReference>
<evidence type="ECO:0000259" key="2">
    <source>
        <dbReference type="Pfam" id="PF13472"/>
    </source>
</evidence>
<gene>
    <name evidence="3" type="ORF">CLV45_3312</name>
</gene>
<dbReference type="GO" id="GO:0016788">
    <property type="term" value="F:hydrolase activity, acting on ester bonds"/>
    <property type="evidence" value="ECO:0007669"/>
    <property type="project" value="UniProtKB-ARBA"/>
</dbReference>
<evidence type="ECO:0000256" key="1">
    <source>
        <dbReference type="SAM" id="SignalP"/>
    </source>
</evidence>
<dbReference type="CDD" id="cd01832">
    <property type="entry name" value="SGNH_hydrolase_like_1"/>
    <property type="match status" value="1"/>
</dbReference>
<proteinExistence type="predicted"/>
<keyword evidence="4" id="KW-1185">Reference proteome</keyword>
<dbReference type="InterPro" id="IPR036514">
    <property type="entry name" value="SGNH_hydro_sf"/>
</dbReference>
<dbReference type="SUPFAM" id="SSF52266">
    <property type="entry name" value="SGNH hydrolase"/>
    <property type="match status" value="1"/>
</dbReference>
<keyword evidence="1" id="KW-0732">Signal</keyword>
<dbReference type="EMBL" id="PGFA01000002">
    <property type="protein sequence ID" value="PJJ54964.1"/>
    <property type="molecule type" value="Genomic_DNA"/>
</dbReference>
<evidence type="ECO:0000313" key="3">
    <source>
        <dbReference type="EMBL" id="PJJ54964.1"/>
    </source>
</evidence>
<feature type="domain" description="SGNH hydrolase-type esterase" evidence="2">
    <location>
        <begin position="51"/>
        <end position="220"/>
    </location>
</feature>
<reference evidence="3 4" key="1">
    <citation type="submission" date="2017-11" db="EMBL/GenBank/DDBJ databases">
        <title>Genomic Encyclopedia of Archaeal and Bacterial Type Strains, Phase II (KMG-II): From Individual Species to Whole Genera.</title>
        <authorList>
            <person name="Goeker M."/>
        </authorList>
    </citation>
    <scope>NUCLEOTIDE SEQUENCE [LARGE SCALE GENOMIC DNA]</scope>
    <source>
        <strain evidence="3 4">DSM 11115</strain>
    </source>
</reference>
<dbReference type="Pfam" id="PF13472">
    <property type="entry name" value="Lipase_GDSL_2"/>
    <property type="match status" value="1"/>
</dbReference>